<dbReference type="AlphaFoldDB" id="A0A2M8L5H9"/>
<evidence type="ECO:0008006" key="10">
    <source>
        <dbReference type="Google" id="ProtNLM"/>
    </source>
</evidence>
<evidence type="ECO:0000256" key="1">
    <source>
        <dbReference type="ARBA" id="ARBA00006620"/>
    </source>
</evidence>
<evidence type="ECO:0000256" key="3">
    <source>
        <dbReference type="ARBA" id="ARBA00022722"/>
    </source>
</evidence>
<keyword evidence="4" id="KW-0255">Endonuclease</keyword>
<comment type="similarity">
    <text evidence="1">Belongs to the HicA mRNA interferase family.</text>
</comment>
<dbReference type="GO" id="GO:0016787">
    <property type="term" value="F:hydrolase activity"/>
    <property type="evidence" value="ECO:0007669"/>
    <property type="project" value="UniProtKB-KW"/>
</dbReference>
<evidence type="ECO:0000256" key="6">
    <source>
        <dbReference type="ARBA" id="ARBA00022884"/>
    </source>
</evidence>
<dbReference type="InterPro" id="IPR012933">
    <property type="entry name" value="HicA_mRNA_interferase"/>
</dbReference>
<evidence type="ECO:0000313" key="8">
    <source>
        <dbReference type="EMBL" id="PJE69089.1"/>
    </source>
</evidence>
<dbReference type="SUPFAM" id="SSF54786">
    <property type="entry name" value="YcfA/nrd intein domain"/>
    <property type="match status" value="1"/>
</dbReference>
<evidence type="ECO:0000256" key="2">
    <source>
        <dbReference type="ARBA" id="ARBA00022649"/>
    </source>
</evidence>
<keyword evidence="6" id="KW-0694">RNA-binding</keyword>
<evidence type="ECO:0000256" key="5">
    <source>
        <dbReference type="ARBA" id="ARBA00022801"/>
    </source>
</evidence>
<name>A0A2M8L5H9_9BACT</name>
<comment type="caution">
    <text evidence="8">The sequence shown here is derived from an EMBL/GenBank/DDBJ whole genome shotgun (WGS) entry which is preliminary data.</text>
</comment>
<organism evidence="8 9">
    <name type="scientific">Candidatus Shapirobacteria bacterium CG10_big_fil_rev_8_21_14_0_10_38_14</name>
    <dbReference type="NCBI Taxonomy" id="1974483"/>
    <lineage>
        <taxon>Bacteria</taxon>
        <taxon>Candidatus Shapironibacteriota</taxon>
    </lineage>
</organism>
<evidence type="ECO:0000313" key="9">
    <source>
        <dbReference type="Proteomes" id="UP000229500"/>
    </source>
</evidence>
<evidence type="ECO:0000256" key="4">
    <source>
        <dbReference type="ARBA" id="ARBA00022759"/>
    </source>
</evidence>
<proteinExistence type="inferred from homology"/>
<dbReference type="EMBL" id="PFEL01000062">
    <property type="protein sequence ID" value="PJE69089.1"/>
    <property type="molecule type" value="Genomic_DNA"/>
</dbReference>
<dbReference type="GO" id="GO:0003729">
    <property type="term" value="F:mRNA binding"/>
    <property type="evidence" value="ECO:0007669"/>
    <property type="project" value="InterPro"/>
</dbReference>
<sequence>MGRLPQISGKGLTRVFKRDGWIEASQKGSHLKLVKYRKPIGKTTIIIPQHKVIKKGTLSRILKDSKLTVEN</sequence>
<gene>
    <name evidence="8" type="ORF">COU96_01595</name>
</gene>
<keyword evidence="7" id="KW-0346">Stress response</keyword>
<dbReference type="Proteomes" id="UP000229500">
    <property type="component" value="Unassembled WGS sequence"/>
</dbReference>
<keyword evidence="2" id="KW-1277">Toxin-antitoxin system</keyword>
<dbReference type="Gene3D" id="3.30.920.30">
    <property type="entry name" value="Hypothetical protein"/>
    <property type="match status" value="1"/>
</dbReference>
<reference evidence="9" key="1">
    <citation type="submission" date="2017-09" db="EMBL/GenBank/DDBJ databases">
        <title>Depth-based differentiation of microbial function through sediment-hosted aquifers and enrichment of novel symbionts in the deep terrestrial subsurface.</title>
        <authorList>
            <person name="Probst A.J."/>
            <person name="Ladd B."/>
            <person name="Jarett J.K."/>
            <person name="Geller-Mcgrath D.E."/>
            <person name="Sieber C.M.K."/>
            <person name="Emerson J.B."/>
            <person name="Anantharaman K."/>
            <person name="Thomas B.C."/>
            <person name="Malmstrom R."/>
            <person name="Stieglmeier M."/>
            <person name="Klingl A."/>
            <person name="Woyke T."/>
            <person name="Ryan C.M."/>
            <person name="Banfield J.F."/>
        </authorList>
    </citation>
    <scope>NUCLEOTIDE SEQUENCE [LARGE SCALE GENOMIC DNA]</scope>
</reference>
<dbReference type="Pfam" id="PF07927">
    <property type="entry name" value="HicA_toxin"/>
    <property type="match status" value="1"/>
</dbReference>
<keyword evidence="3" id="KW-0540">Nuclease</keyword>
<dbReference type="GO" id="GO:0004519">
    <property type="term" value="F:endonuclease activity"/>
    <property type="evidence" value="ECO:0007669"/>
    <property type="project" value="UniProtKB-KW"/>
</dbReference>
<evidence type="ECO:0000256" key="7">
    <source>
        <dbReference type="ARBA" id="ARBA00023016"/>
    </source>
</evidence>
<accession>A0A2M8L5H9</accession>
<protein>
    <recommendedName>
        <fullName evidence="10">Addiction module toxin, HicA family</fullName>
    </recommendedName>
</protein>
<dbReference type="InterPro" id="IPR038570">
    <property type="entry name" value="HicA_sf"/>
</dbReference>
<keyword evidence="5" id="KW-0378">Hydrolase</keyword>